<gene>
    <name evidence="1" type="ORF">SS1G_05975</name>
</gene>
<dbReference type="EMBL" id="CH476627">
    <property type="protein sequence ID" value="EDO03494.1"/>
    <property type="molecule type" value="Genomic_DNA"/>
</dbReference>
<dbReference type="RefSeq" id="XP_001593053.1">
    <property type="nucleotide sequence ID" value="XM_001593003.1"/>
</dbReference>
<dbReference type="InParanoid" id="A7EKX8"/>
<reference evidence="2" key="1">
    <citation type="journal article" date="2011" name="PLoS Genet.">
        <title>Genomic analysis of the necrotrophic fungal pathogens Sclerotinia sclerotiorum and Botrytis cinerea.</title>
        <authorList>
            <person name="Amselem J."/>
            <person name="Cuomo C.A."/>
            <person name="van Kan J.A."/>
            <person name="Viaud M."/>
            <person name="Benito E.P."/>
            <person name="Couloux A."/>
            <person name="Coutinho P.M."/>
            <person name="de Vries R.P."/>
            <person name="Dyer P.S."/>
            <person name="Fillinger S."/>
            <person name="Fournier E."/>
            <person name="Gout L."/>
            <person name="Hahn M."/>
            <person name="Kohn L."/>
            <person name="Lapalu N."/>
            <person name="Plummer K.M."/>
            <person name="Pradier J.M."/>
            <person name="Quevillon E."/>
            <person name="Sharon A."/>
            <person name="Simon A."/>
            <person name="ten Have A."/>
            <person name="Tudzynski B."/>
            <person name="Tudzynski P."/>
            <person name="Wincker P."/>
            <person name="Andrew M."/>
            <person name="Anthouard V."/>
            <person name="Beever R.E."/>
            <person name="Beffa R."/>
            <person name="Benoit I."/>
            <person name="Bouzid O."/>
            <person name="Brault B."/>
            <person name="Chen Z."/>
            <person name="Choquer M."/>
            <person name="Collemare J."/>
            <person name="Cotton P."/>
            <person name="Danchin E.G."/>
            <person name="Da Silva C."/>
            <person name="Gautier A."/>
            <person name="Giraud C."/>
            <person name="Giraud T."/>
            <person name="Gonzalez C."/>
            <person name="Grossetete S."/>
            <person name="Guldener U."/>
            <person name="Henrissat B."/>
            <person name="Howlett B.J."/>
            <person name="Kodira C."/>
            <person name="Kretschmer M."/>
            <person name="Lappartient A."/>
            <person name="Leroch M."/>
            <person name="Levis C."/>
            <person name="Mauceli E."/>
            <person name="Neuveglise C."/>
            <person name="Oeser B."/>
            <person name="Pearson M."/>
            <person name="Poulain J."/>
            <person name="Poussereau N."/>
            <person name="Quesneville H."/>
            <person name="Rascle C."/>
            <person name="Schumacher J."/>
            <person name="Segurens B."/>
            <person name="Sexton A."/>
            <person name="Silva E."/>
            <person name="Sirven C."/>
            <person name="Soanes D.M."/>
            <person name="Talbot N.J."/>
            <person name="Templeton M."/>
            <person name="Yandava C."/>
            <person name="Yarden O."/>
            <person name="Zeng Q."/>
            <person name="Rollins J.A."/>
            <person name="Lebrun M.H."/>
            <person name="Dickman M."/>
        </authorList>
    </citation>
    <scope>NUCLEOTIDE SEQUENCE [LARGE SCALE GENOMIC DNA]</scope>
    <source>
        <strain evidence="2">ATCC 18683 / 1980 / Ss-1</strain>
    </source>
</reference>
<dbReference type="KEGG" id="ssl:SS1G_05975"/>
<keyword evidence="2" id="KW-1185">Reference proteome</keyword>
<evidence type="ECO:0000313" key="2">
    <source>
        <dbReference type="Proteomes" id="UP000001312"/>
    </source>
</evidence>
<proteinExistence type="predicted"/>
<accession>A7EKX8</accession>
<sequence>MALMAKLSLSDGQYHTIDGQKLEQAFPRIFYKSSMTLWLAPQEERSGT</sequence>
<organism evidence="1 2">
    <name type="scientific">Sclerotinia sclerotiorum (strain ATCC 18683 / 1980 / Ss-1)</name>
    <name type="common">White mold</name>
    <name type="synonym">Whetzelinia sclerotiorum</name>
    <dbReference type="NCBI Taxonomy" id="665079"/>
    <lineage>
        <taxon>Eukaryota</taxon>
        <taxon>Fungi</taxon>
        <taxon>Dikarya</taxon>
        <taxon>Ascomycota</taxon>
        <taxon>Pezizomycotina</taxon>
        <taxon>Leotiomycetes</taxon>
        <taxon>Helotiales</taxon>
        <taxon>Sclerotiniaceae</taxon>
        <taxon>Sclerotinia</taxon>
    </lineage>
</organism>
<name>A7EKX8_SCLS1</name>
<evidence type="ECO:0000313" key="1">
    <source>
        <dbReference type="EMBL" id="EDO03494.1"/>
    </source>
</evidence>
<dbReference type="Proteomes" id="UP000001312">
    <property type="component" value="Unassembled WGS sequence"/>
</dbReference>
<dbReference type="AlphaFoldDB" id="A7EKX8"/>
<dbReference type="HOGENOM" id="CLU_3160255_0_0_1"/>
<protein>
    <submittedName>
        <fullName evidence="1">Uncharacterized protein</fullName>
    </submittedName>
</protein>
<dbReference type="GeneID" id="5489528"/>